<keyword evidence="1" id="KW-0812">Transmembrane</keyword>
<gene>
    <name evidence="2" type="ORF">CVIRNUC_004657</name>
</gene>
<reference evidence="2 3" key="1">
    <citation type="submission" date="2023-10" db="EMBL/GenBank/DDBJ databases">
        <authorList>
            <person name="Maclean D."/>
            <person name="Macfadyen A."/>
        </authorList>
    </citation>
    <scope>NUCLEOTIDE SEQUENCE [LARGE SCALE GENOMIC DNA]</scope>
</reference>
<comment type="caution">
    <text evidence="2">The sequence shown here is derived from an EMBL/GenBank/DDBJ whole genome shotgun (WGS) entry which is preliminary data.</text>
</comment>
<name>A0AAV1I5E3_9CHLO</name>
<keyword evidence="1" id="KW-1133">Transmembrane helix</keyword>
<organism evidence="2 3">
    <name type="scientific">Coccomyxa viridis</name>
    <dbReference type="NCBI Taxonomy" id="1274662"/>
    <lineage>
        <taxon>Eukaryota</taxon>
        <taxon>Viridiplantae</taxon>
        <taxon>Chlorophyta</taxon>
        <taxon>core chlorophytes</taxon>
        <taxon>Trebouxiophyceae</taxon>
        <taxon>Trebouxiophyceae incertae sedis</taxon>
        <taxon>Coccomyxaceae</taxon>
        <taxon>Coccomyxa</taxon>
    </lineage>
</organism>
<evidence type="ECO:0000313" key="3">
    <source>
        <dbReference type="Proteomes" id="UP001314263"/>
    </source>
</evidence>
<dbReference type="EMBL" id="CAUYUE010000005">
    <property type="protein sequence ID" value="CAK0778855.1"/>
    <property type="molecule type" value="Genomic_DNA"/>
</dbReference>
<keyword evidence="3" id="KW-1185">Reference proteome</keyword>
<evidence type="ECO:0000256" key="1">
    <source>
        <dbReference type="SAM" id="Phobius"/>
    </source>
</evidence>
<proteinExistence type="predicted"/>
<accession>A0AAV1I5E3</accession>
<sequence>MFDTASLLTESNVSVTNLRQSIRDFMSDQSSLEGHAAPLTIVYFSMVLLVSILLVSSGQVWWRQMHKRSYDNMTLRYLAYCPALAW</sequence>
<dbReference type="Proteomes" id="UP001314263">
    <property type="component" value="Unassembled WGS sequence"/>
</dbReference>
<evidence type="ECO:0000313" key="2">
    <source>
        <dbReference type="EMBL" id="CAK0778855.1"/>
    </source>
</evidence>
<feature type="transmembrane region" description="Helical" evidence="1">
    <location>
        <begin position="41"/>
        <end position="62"/>
    </location>
</feature>
<dbReference type="AlphaFoldDB" id="A0AAV1I5E3"/>
<keyword evidence="1" id="KW-0472">Membrane</keyword>
<protein>
    <submittedName>
        <fullName evidence="2">Uncharacterized protein</fullName>
    </submittedName>
</protein>